<sequence length="424" mass="46440">MSQSPGSIYEIRWRELFPWLILVKALRASLFIRVLVIAWLGVLVTQGGWFFIEGTFSDPADLPRIASVERPPDNSSPTLVLALSSDGETFFRTTTDAEFRGTGITRWLWRHLGQHEMGPLVEGWSWLAIPFVRILRLDTSFWQAFQLFLCGVWAIGVWALAGGAISRISARYLSREEILDPLAALKSAATKWTATAGSPLVGLLFAAMFAFPLALMGLLVRLDFFALIAGVLWGLYLVWGILLAVVLIALWFGWPLAWAAIGVERSDAFDAASRATAYVYQKPLRLGFYVIVASLLGIFGHLVVAGFATAGSALTDWAVSWGAGSERTAALVNTSLSEDNPALSTGSAITGARAIHFWKNMLASFSDSYPMALLWTASTGIYLLLRHHVDSTEMDEIEGEPGEDLRSPRTPKSNKSPEVASKTP</sequence>
<dbReference type="KEGG" id="bgok:Pr1d_13320"/>
<keyword evidence="2" id="KW-0472">Membrane</keyword>
<dbReference type="OrthoDB" id="260428at2"/>
<feature type="transmembrane region" description="Helical" evidence="2">
    <location>
        <begin position="144"/>
        <end position="165"/>
    </location>
</feature>
<keyword evidence="2" id="KW-1133">Transmembrane helix</keyword>
<feature type="transmembrane region" description="Helical" evidence="2">
    <location>
        <begin position="286"/>
        <end position="308"/>
    </location>
</feature>
<feature type="transmembrane region" description="Helical" evidence="2">
    <location>
        <begin position="226"/>
        <end position="252"/>
    </location>
</feature>
<evidence type="ECO:0000256" key="2">
    <source>
        <dbReference type="SAM" id="Phobius"/>
    </source>
</evidence>
<keyword evidence="2" id="KW-0812">Transmembrane</keyword>
<protein>
    <submittedName>
        <fullName evidence="3">Uncharacterized protein</fullName>
    </submittedName>
</protein>
<evidence type="ECO:0000313" key="3">
    <source>
        <dbReference type="EMBL" id="QEG34060.1"/>
    </source>
</evidence>
<name>A0A5B9Q8Q5_9BACT</name>
<feature type="region of interest" description="Disordered" evidence="1">
    <location>
        <begin position="394"/>
        <end position="424"/>
    </location>
</feature>
<dbReference type="Proteomes" id="UP000323917">
    <property type="component" value="Chromosome"/>
</dbReference>
<proteinExistence type="predicted"/>
<feature type="transmembrane region" description="Helical" evidence="2">
    <location>
        <begin position="368"/>
        <end position="385"/>
    </location>
</feature>
<reference evidence="3 4" key="1">
    <citation type="submission" date="2019-08" db="EMBL/GenBank/DDBJ databases">
        <title>Deep-cultivation of Planctomycetes and their phenomic and genomic characterization uncovers novel biology.</title>
        <authorList>
            <person name="Wiegand S."/>
            <person name="Jogler M."/>
            <person name="Boedeker C."/>
            <person name="Pinto D."/>
            <person name="Vollmers J."/>
            <person name="Rivas-Marin E."/>
            <person name="Kohn T."/>
            <person name="Peeters S.H."/>
            <person name="Heuer A."/>
            <person name="Rast P."/>
            <person name="Oberbeckmann S."/>
            <person name="Bunk B."/>
            <person name="Jeske O."/>
            <person name="Meyerdierks A."/>
            <person name="Storesund J.E."/>
            <person name="Kallscheuer N."/>
            <person name="Luecker S."/>
            <person name="Lage O.M."/>
            <person name="Pohl T."/>
            <person name="Merkel B.J."/>
            <person name="Hornburger P."/>
            <person name="Mueller R.-W."/>
            <person name="Bruemmer F."/>
            <person name="Labrenz M."/>
            <person name="Spormann A.M."/>
            <person name="Op den Camp H."/>
            <person name="Overmann J."/>
            <person name="Amann R."/>
            <person name="Jetten M.S.M."/>
            <person name="Mascher T."/>
            <person name="Medema M.H."/>
            <person name="Devos D.P."/>
            <person name="Kaster A.-K."/>
            <person name="Ovreas L."/>
            <person name="Rohde M."/>
            <person name="Galperin M.Y."/>
            <person name="Jogler C."/>
        </authorList>
    </citation>
    <scope>NUCLEOTIDE SEQUENCE [LARGE SCALE GENOMIC DNA]</scope>
    <source>
        <strain evidence="3 4">Pr1d</strain>
    </source>
</reference>
<keyword evidence="4" id="KW-1185">Reference proteome</keyword>
<organism evidence="3 4">
    <name type="scientific">Bythopirellula goksoeyrii</name>
    <dbReference type="NCBI Taxonomy" id="1400387"/>
    <lineage>
        <taxon>Bacteria</taxon>
        <taxon>Pseudomonadati</taxon>
        <taxon>Planctomycetota</taxon>
        <taxon>Planctomycetia</taxon>
        <taxon>Pirellulales</taxon>
        <taxon>Lacipirellulaceae</taxon>
        <taxon>Bythopirellula</taxon>
    </lineage>
</organism>
<evidence type="ECO:0000256" key="1">
    <source>
        <dbReference type="SAM" id="MobiDB-lite"/>
    </source>
</evidence>
<dbReference type="AlphaFoldDB" id="A0A5B9Q8Q5"/>
<feature type="transmembrane region" description="Helical" evidence="2">
    <location>
        <begin position="200"/>
        <end position="220"/>
    </location>
</feature>
<evidence type="ECO:0000313" key="4">
    <source>
        <dbReference type="Proteomes" id="UP000323917"/>
    </source>
</evidence>
<feature type="transmembrane region" description="Helical" evidence="2">
    <location>
        <begin position="30"/>
        <end position="52"/>
    </location>
</feature>
<dbReference type="RefSeq" id="WP_148072756.1">
    <property type="nucleotide sequence ID" value="NZ_CP042913.1"/>
</dbReference>
<gene>
    <name evidence="3" type="ORF">Pr1d_13320</name>
</gene>
<dbReference type="EMBL" id="CP042913">
    <property type="protein sequence ID" value="QEG34060.1"/>
    <property type="molecule type" value="Genomic_DNA"/>
</dbReference>
<feature type="compositionally biased region" description="Polar residues" evidence="1">
    <location>
        <begin position="410"/>
        <end position="424"/>
    </location>
</feature>
<accession>A0A5B9Q8Q5</accession>